<evidence type="ECO:0000256" key="2">
    <source>
        <dbReference type="ARBA" id="ARBA00023002"/>
    </source>
</evidence>
<accession>A0A8B6ZD67</accession>
<reference evidence="5" key="1">
    <citation type="submission" date="2025-08" db="UniProtKB">
        <authorList>
            <consortium name="RefSeq"/>
        </authorList>
    </citation>
    <scope>IDENTIFICATION</scope>
</reference>
<dbReference type="GO" id="GO:0005829">
    <property type="term" value="C:cytosol"/>
    <property type="evidence" value="ECO:0007669"/>
    <property type="project" value="TreeGrafter"/>
</dbReference>
<evidence type="ECO:0000256" key="1">
    <source>
        <dbReference type="ARBA" id="ARBA00006252"/>
    </source>
</evidence>
<dbReference type="InterPro" id="IPR029039">
    <property type="entry name" value="Flavoprotein-like_sf"/>
</dbReference>
<dbReference type="Proteomes" id="UP000694850">
    <property type="component" value="Unplaced"/>
</dbReference>
<keyword evidence="4" id="KW-1185">Reference proteome</keyword>
<dbReference type="PANTHER" id="PTHR10204:SF33">
    <property type="entry name" value="RIBOSYLDIHYDRONICOTINAMIDE DEHYDROGENASE [QUINONE]"/>
    <property type="match status" value="1"/>
</dbReference>
<evidence type="ECO:0000313" key="4">
    <source>
        <dbReference type="Proteomes" id="UP000694850"/>
    </source>
</evidence>
<organism evidence="4 5">
    <name type="scientific">Orycteropus afer afer</name>
    <dbReference type="NCBI Taxonomy" id="1230840"/>
    <lineage>
        <taxon>Eukaryota</taxon>
        <taxon>Metazoa</taxon>
        <taxon>Chordata</taxon>
        <taxon>Craniata</taxon>
        <taxon>Vertebrata</taxon>
        <taxon>Euteleostomi</taxon>
        <taxon>Mammalia</taxon>
        <taxon>Eutheria</taxon>
        <taxon>Afrotheria</taxon>
        <taxon>Tubulidentata</taxon>
        <taxon>Orycteropodidae</taxon>
        <taxon>Orycteropus</taxon>
    </lineage>
</organism>
<dbReference type="GeneID" id="103192411"/>
<dbReference type="InterPro" id="IPR003680">
    <property type="entry name" value="Flavodoxin_fold"/>
</dbReference>
<dbReference type="RefSeq" id="XP_007933580.1">
    <property type="nucleotide sequence ID" value="XM_007935389.1"/>
</dbReference>
<protein>
    <submittedName>
        <fullName evidence="5">Ribosyldihydronicotinamide dehydrogenase [quinone]-like</fullName>
    </submittedName>
</protein>
<proteinExistence type="inferred from homology"/>
<dbReference type="AlphaFoldDB" id="A0A8B6ZD67"/>
<dbReference type="PANTHER" id="PTHR10204">
    <property type="entry name" value="NAD P H OXIDOREDUCTASE-RELATED"/>
    <property type="match status" value="1"/>
</dbReference>
<name>A0A8B6ZD67_ORYAF</name>
<sequence>MSGKKVLIVNAHQVPSSLDGSLKSVAEDELSRQGCMVTVSDLYTMDFEPRATGEDIWGVCSNLKCFSYGIEAYETCKKRSLARDIMDEQKKVQEADLVIFQGKLAVSLTRGDQVWNDMKDSVNADSQAYLWPLPHGVLYLCGFKVLAPQISSAPNFTSEEEKNGMVASWAQRLKTIWTEEPIKPRCTLKLL</sequence>
<evidence type="ECO:0000259" key="3">
    <source>
        <dbReference type="Pfam" id="PF02525"/>
    </source>
</evidence>
<gene>
    <name evidence="5" type="primary">LOC103192411</name>
</gene>
<feature type="domain" description="Flavodoxin-like fold" evidence="3">
    <location>
        <begin position="4"/>
        <end position="101"/>
    </location>
</feature>
<dbReference type="InterPro" id="IPR051545">
    <property type="entry name" value="NAD(P)H_dehydrogenase_qn"/>
</dbReference>
<dbReference type="Gene3D" id="3.40.50.360">
    <property type="match status" value="2"/>
</dbReference>
<dbReference type="OrthoDB" id="26889at2759"/>
<dbReference type="SUPFAM" id="SSF52218">
    <property type="entry name" value="Flavoproteins"/>
    <property type="match status" value="1"/>
</dbReference>
<comment type="similarity">
    <text evidence="1">Belongs to the NAD(P)H dehydrogenase (quinone) family.</text>
</comment>
<dbReference type="Pfam" id="PF02525">
    <property type="entry name" value="Flavodoxin_2"/>
    <property type="match status" value="1"/>
</dbReference>
<dbReference type="GO" id="GO:0003955">
    <property type="term" value="F:NAD(P)H dehydrogenase (quinone) activity"/>
    <property type="evidence" value="ECO:0007669"/>
    <property type="project" value="TreeGrafter"/>
</dbReference>
<keyword evidence="2" id="KW-0560">Oxidoreductase</keyword>
<dbReference type="FunFam" id="3.40.50.360:FF:000054">
    <property type="entry name" value="NAD(P)H dehydrogenase, quinone 1"/>
    <property type="match status" value="1"/>
</dbReference>
<evidence type="ECO:0000313" key="5">
    <source>
        <dbReference type="RefSeq" id="XP_007933580.1"/>
    </source>
</evidence>